<name>A0A0F7S1S7_9BASI</name>
<dbReference type="Pfam" id="PF03959">
    <property type="entry name" value="FSH1"/>
    <property type="match status" value="2"/>
</dbReference>
<dbReference type="GO" id="GO:0005737">
    <property type="term" value="C:cytoplasm"/>
    <property type="evidence" value="ECO:0007669"/>
    <property type="project" value="TreeGrafter"/>
</dbReference>
<dbReference type="OrthoDB" id="414698at2759"/>
<reference evidence="5" key="1">
    <citation type="submission" date="2014-06" db="EMBL/GenBank/DDBJ databases">
        <authorList>
            <person name="Ju J."/>
            <person name="Zhang J."/>
        </authorList>
    </citation>
    <scope>NUCLEOTIDE SEQUENCE</scope>
    <source>
        <strain evidence="5">SscI8</strain>
    </source>
</reference>
<dbReference type="STRING" id="49012.A0A0F7S1S7"/>
<organism evidence="4 6">
    <name type="scientific">Sporisorium scitamineum</name>
    <dbReference type="NCBI Taxonomy" id="49012"/>
    <lineage>
        <taxon>Eukaryota</taxon>
        <taxon>Fungi</taxon>
        <taxon>Dikarya</taxon>
        <taxon>Basidiomycota</taxon>
        <taxon>Ustilaginomycotina</taxon>
        <taxon>Ustilaginomycetes</taxon>
        <taxon>Ustilaginales</taxon>
        <taxon>Ustilaginaceae</taxon>
        <taxon>Sporisorium</taxon>
    </lineage>
</organism>
<dbReference type="Gene3D" id="3.40.50.1820">
    <property type="entry name" value="alpha/beta hydrolase"/>
    <property type="match status" value="1"/>
</dbReference>
<dbReference type="InterPro" id="IPR005645">
    <property type="entry name" value="FSH-like_dom"/>
</dbReference>
<dbReference type="GO" id="GO:0005634">
    <property type="term" value="C:nucleus"/>
    <property type="evidence" value="ECO:0007669"/>
    <property type="project" value="TreeGrafter"/>
</dbReference>
<feature type="domain" description="Serine hydrolase" evidence="3">
    <location>
        <begin position="185"/>
        <end position="291"/>
    </location>
</feature>
<dbReference type="SUPFAM" id="SSF53474">
    <property type="entry name" value="alpha/beta-Hydrolases"/>
    <property type="match status" value="1"/>
</dbReference>
<sequence length="307" mass="33030">MSGRKIRLLALHGKGTSARIMKAQIKPLIDLLGDVLEVHYMDGSEMSAPYQGIESIFPNESYFAWYQQPTRDALQAAHSRVAEQLCPTLVEGLKPNGGRVGAITTNIERNNLGVFTPPETPTSFTPGLSPTRMHKPLTTNIGSSGAVAMKSCQVARVGIEQRIQGIDTPLSYPSTAGVRTPMDSQLGRYDGMICFSQGCAVSTGLLLEMGAKPPIRFVILICGGRPFDAKGTMERVVTTSATPIKVPSIHIHGRQDAGLDESRKLAGLYSDKGKQVIELDIGHCPPRRTPDIKVVAAAIRNAISELG</sequence>
<feature type="domain" description="Serine hydrolase" evidence="3">
    <location>
        <begin position="1"/>
        <end position="97"/>
    </location>
</feature>
<feature type="compositionally biased region" description="Low complexity" evidence="2">
    <location>
        <begin position="115"/>
        <end position="126"/>
    </location>
</feature>
<evidence type="ECO:0000256" key="2">
    <source>
        <dbReference type="SAM" id="MobiDB-lite"/>
    </source>
</evidence>
<evidence type="ECO:0000313" key="6">
    <source>
        <dbReference type="Proteomes" id="UP000242770"/>
    </source>
</evidence>
<dbReference type="AlphaFoldDB" id="A0A0F7S1S7"/>
<accession>A0A0F7S1S7</accession>
<evidence type="ECO:0000259" key="3">
    <source>
        <dbReference type="Pfam" id="PF03959"/>
    </source>
</evidence>
<reference evidence="6" key="2">
    <citation type="submission" date="2014-06" db="EMBL/GenBank/DDBJ databases">
        <authorList>
            <person name="Berkman P.J."/>
        </authorList>
    </citation>
    <scope>NUCLEOTIDE SEQUENCE [LARGE SCALE GENOMIC DNA]</scope>
</reference>
<gene>
    <name evidence="4" type="primary">SSCI62830.1</name>
    <name evidence="5" type="ORF">SPSC_00591</name>
</gene>
<evidence type="ECO:0000313" key="4">
    <source>
        <dbReference type="EMBL" id="CDS01279.1"/>
    </source>
</evidence>
<feature type="region of interest" description="Disordered" evidence="2">
    <location>
        <begin position="111"/>
        <end position="133"/>
    </location>
</feature>
<evidence type="ECO:0000256" key="1">
    <source>
        <dbReference type="ARBA" id="ARBA00022801"/>
    </source>
</evidence>
<reference evidence="4" key="3">
    <citation type="submission" date="2014-06" db="EMBL/GenBank/DDBJ databases">
        <authorList>
            <person name="Berkman J.Paul."/>
        </authorList>
    </citation>
    <scope>NUCLEOTIDE SEQUENCE [LARGE SCALE GENOMIC DNA]</scope>
</reference>
<protein>
    <recommendedName>
        <fullName evidence="3">Serine hydrolase domain-containing protein</fullName>
    </recommendedName>
</protein>
<keyword evidence="6" id="KW-1185">Reference proteome</keyword>
<dbReference type="InterPro" id="IPR050593">
    <property type="entry name" value="LovG"/>
</dbReference>
<dbReference type="GO" id="GO:0016787">
    <property type="term" value="F:hydrolase activity"/>
    <property type="evidence" value="ECO:0007669"/>
    <property type="project" value="UniProtKB-KW"/>
</dbReference>
<dbReference type="InterPro" id="IPR029058">
    <property type="entry name" value="AB_hydrolase_fold"/>
</dbReference>
<evidence type="ECO:0000313" key="5">
    <source>
        <dbReference type="EMBL" id="CDU21961.1"/>
    </source>
</evidence>
<dbReference type="EMBL" id="CCFA01003735">
    <property type="protein sequence ID" value="CDS01279.1"/>
    <property type="molecule type" value="Genomic_DNA"/>
</dbReference>
<keyword evidence="1" id="KW-0378">Hydrolase</keyword>
<dbReference type="PANTHER" id="PTHR48070">
    <property type="entry name" value="ESTERASE OVCA2"/>
    <property type="match status" value="1"/>
</dbReference>
<dbReference type="PANTHER" id="PTHR48070:SF6">
    <property type="entry name" value="ESTERASE OVCA2"/>
    <property type="match status" value="1"/>
</dbReference>
<dbReference type="Proteomes" id="UP000242770">
    <property type="component" value="Unassembled WGS sequence"/>
</dbReference>
<dbReference type="EMBL" id="LK056654">
    <property type="protein sequence ID" value="CDU21961.1"/>
    <property type="molecule type" value="Genomic_DNA"/>
</dbReference>
<proteinExistence type="predicted"/>